<sequence>MSIEMTCPNGHELKIKDHWAGKTGRCPKCRVKMTVPMPIKVTDSDVLAMIGDYVPTQYTQIGSDVAVKQVSDNDVHALDEYETAMDKATSGLSLLGSSVVAHKKTCRHCGHKANLWFATCEGCGEYFDE</sequence>
<organism evidence="1 2">
    <name type="scientific">Stieleria varia</name>
    <dbReference type="NCBI Taxonomy" id="2528005"/>
    <lineage>
        <taxon>Bacteria</taxon>
        <taxon>Pseudomonadati</taxon>
        <taxon>Planctomycetota</taxon>
        <taxon>Planctomycetia</taxon>
        <taxon>Pirellulales</taxon>
        <taxon>Pirellulaceae</taxon>
        <taxon>Stieleria</taxon>
    </lineage>
</organism>
<dbReference type="OrthoDB" id="292895at2"/>
<dbReference type="RefSeq" id="WP_146519198.1">
    <property type="nucleotide sequence ID" value="NZ_CP151726.1"/>
</dbReference>
<comment type="caution">
    <text evidence="1">The sequence shown here is derived from an EMBL/GenBank/DDBJ whole genome shotgun (WGS) entry which is preliminary data.</text>
</comment>
<evidence type="ECO:0008006" key="3">
    <source>
        <dbReference type="Google" id="ProtNLM"/>
    </source>
</evidence>
<keyword evidence="2" id="KW-1185">Reference proteome</keyword>
<evidence type="ECO:0000313" key="2">
    <source>
        <dbReference type="Proteomes" id="UP000320176"/>
    </source>
</evidence>
<name>A0A5C6B449_9BACT</name>
<gene>
    <name evidence="1" type="ORF">Pla52n_17750</name>
</gene>
<dbReference type="Proteomes" id="UP000320176">
    <property type="component" value="Unassembled WGS sequence"/>
</dbReference>
<accession>A0A5C6B449</accession>
<evidence type="ECO:0000313" key="1">
    <source>
        <dbReference type="EMBL" id="TWU06056.1"/>
    </source>
</evidence>
<reference evidence="1 2" key="1">
    <citation type="submission" date="2019-02" db="EMBL/GenBank/DDBJ databases">
        <title>Deep-cultivation of Planctomycetes and their phenomic and genomic characterization uncovers novel biology.</title>
        <authorList>
            <person name="Wiegand S."/>
            <person name="Jogler M."/>
            <person name="Boedeker C."/>
            <person name="Pinto D."/>
            <person name="Vollmers J."/>
            <person name="Rivas-Marin E."/>
            <person name="Kohn T."/>
            <person name="Peeters S.H."/>
            <person name="Heuer A."/>
            <person name="Rast P."/>
            <person name="Oberbeckmann S."/>
            <person name="Bunk B."/>
            <person name="Jeske O."/>
            <person name="Meyerdierks A."/>
            <person name="Storesund J.E."/>
            <person name="Kallscheuer N."/>
            <person name="Luecker S."/>
            <person name="Lage O.M."/>
            <person name="Pohl T."/>
            <person name="Merkel B.J."/>
            <person name="Hornburger P."/>
            <person name="Mueller R.-W."/>
            <person name="Bruemmer F."/>
            <person name="Labrenz M."/>
            <person name="Spormann A.M."/>
            <person name="Op Den Camp H."/>
            <person name="Overmann J."/>
            <person name="Amann R."/>
            <person name="Jetten M.S.M."/>
            <person name="Mascher T."/>
            <person name="Medema M.H."/>
            <person name="Devos D.P."/>
            <person name="Kaster A.-K."/>
            <person name="Ovreas L."/>
            <person name="Rohde M."/>
            <person name="Galperin M.Y."/>
            <person name="Jogler C."/>
        </authorList>
    </citation>
    <scope>NUCLEOTIDE SEQUENCE [LARGE SCALE GENOMIC DNA]</scope>
    <source>
        <strain evidence="1 2">Pla52n</strain>
    </source>
</reference>
<protein>
    <recommendedName>
        <fullName evidence="3">Double zinc ribbon</fullName>
    </recommendedName>
</protein>
<dbReference type="AlphaFoldDB" id="A0A5C6B449"/>
<dbReference type="EMBL" id="SJPN01000002">
    <property type="protein sequence ID" value="TWU06056.1"/>
    <property type="molecule type" value="Genomic_DNA"/>
</dbReference>
<proteinExistence type="predicted"/>